<proteinExistence type="predicted"/>
<protein>
    <recommendedName>
        <fullName evidence="1">ENTH domain-containing protein</fullName>
    </recommendedName>
</protein>
<gene>
    <name evidence="2" type="ORF">Bbu297_H07</name>
</gene>
<dbReference type="InterPro" id="IPR013809">
    <property type="entry name" value="ENTH"/>
</dbReference>
<keyword evidence="2" id="KW-0614">Plasmid</keyword>
<accession>A0A9N7G4B2</accession>
<dbReference type="AlphaFoldDB" id="A0A9N7G4B2"/>
<name>A0A9N7G4B2_BORBG</name>
<dbReference type="PROSITE" id="PS50942">
    <property type="entry name" value="ENTH"/>
    <property type="match status" value="1"/>
</dbReference>
<geneLocation type="plasmid" evidence="2">
    <name>297_lp28-3</name>
</geneLocation>
<sequence>MMVLLLLIEFKKSSLPMYLNKLESKPQYMIKMIWAINLKSLTIILKFLLESN</sequence>
<organism evidence="2">
    <name type="scientific">Borreliella burgdorferi 297</name>
    <dbReference type="NCBI Taxonomy" id="521009"/>
    <lineage>
        <taxon>Bacteria</taxon>
        <taxon>Pseudomonadati</taxon>
        <taxon>Spirochaetota</taxon>
        <taxon>Spirochaetia</taxon>
        <taxon>Spirochaetales</taxon>
        <taxon>Borreliaceae</taxon>
        <taxon>Borreliella</taxon>
    </lineage>
</organism>
<evidence type="ECO:0000259" key="1">
    <source>
        <dbReference type="PROSITE" id="PS50942"/>
    </source>
</evidence>
<dbReference type="EMBL" id="CP002253">
    <property type="protein sequence ID" value="ADQ44397.1"/>
    <property type="molecule type" value="Genomic_DNA"/>
</dbReference>
<evidence type="ECO:0000313" key="2">
    <source>
        <dbReference type="EMBL" id="ADQ44397.1"/>
    </source>
</evidence>
<reference evidence="2" key="1">
    <citation type="journal article" date="2011" name="J. Bacteriol.">
        <title>Whole-genome sequences of thirteen isolates of Borrelia burgdorferi.</title>
        <authorList>
            <person name="Schutzer S.E."/>
            <person name="Fraser-Liggett C.M."/>
            <person name="Casjens S.R."/>
            <person name="Qiu W.G."/>
            <person name="Dunn J.J."/>
            <person name="Mongodin E.F."/>
            <person name="Luft B.J."/>
        </authorList>
    </citation>
    <scope>NUCLEOTIDE SEQUENCE [LARGE SCALE GENOMIC DNA]</scope>
    <source>
        <strain evidence="2">297</strain>
    </source>
</reference>
<feature type="domain" description="ENTH" evidence="1">
    <location>
        <begin position="1"/>
        <end position="52"/>
    </location>
</feature>